<name>A0AAW9SPH8_9RHOB</name>
<gene>
    <name evidence="2" type="ORF">ABFB10_05125</name>
</gene>
<organism evidence="2 3">
    <name type="scientific">Ponticoccus litoralis</name>
    <dbReference type="NCBI Taxonomy" id="422297"/>
    <lineage>
        <taxon>Bacteria</taxon>
        <taxon>Pseudomonadati</taxon>
        <taxon>Pseudomonadota</taxon>
        <taxon>Alphaproteobacteria</taxon>
        <taxon>Rhodobacterales</taxon>
        <taxon>Roseobacteraceae</taxon>
        <taxon>Ponticoccus</taxon>
    </lineage>
</organism>
<evidence type="ECO:0000256" key="1">
    <source>
        <dbReference type="SAM" id="MobiDB-lite"/>
    </source>
</evidence>
<evidence type="ECO:0000313" key="3">
    <source>
        <dbReference type="Proteomes" id="UP001428774"/>
    </source>
</evidence>
<reference evidence="2 3" key="1">
    <citation type="submission" date="2024-05" db="EMBL/GenBank/DDBJ databases">
        <title>Genome sequence of Ponticoccus litoralis KCCM 90028.</title>
        <authorList>
            <person name="Kim J.M."/>
            <person name="Lee J.K."/>
            <person name="Choi B.J."/>
            <person name="Bayburt H."/>
            <person name="Baek J.H."/>
            <person name="Jeon C.O."/>
        </authorList>
    </citation>
    <scope>NUCLEOTIDE SEQUENCE [LARGE SCALE GENOMIC DNA]</scope>
    <source>
        <strain evidence="2 3">KCCM 90028</strain>
    </source>
</reference>
<comment type="caution">
    <text evidence="2">The sequence shown here is derived from an EMBL/GenBank/DDBJ whole genome shotgun (WGS) entry which is preliminary data.</text>
</comment>
<sequence length="127" mass="14038">MLEGCRDGADTFDLRSAHHIDEIAAALHAELRWIAEATTHVWRSLHHNLAGGRSSCMPMPCGEKTTSGNTLKWLVNIQGTAIRNHPAVQTYGTLALTSRRRTGHRKAGGRAGFHNRLSRQNRHVDAP</sequence>
<proteinExistence type="predicted"/>
<dbReference type="AlphaFoldDB" id="A0AAW9SPH8"/>
<keyword evidence="3" id="KW-1185">Reference proteome</keyword>
<accession>A0AAW9SPH8</accession>
<protein>
    <submittedName>
        <fullName evidence="2">Uncharacterized protein</fullName>
    </submittedName>
</protein>
<dbReference type="RefSeq" id="WP_347165680.1">
    <property type="nucleotide sequence ID" value="NZ_JBDNCH010000002.1"/>
</dbReference>
<feature type="region of interest" description="Disordered" evidence="1">
    <location>
        <begin position="98"/>
        <end position="127"/>
    </location>
</feature>
<evidence type="ECO:0000313" key="2">
    <source>
        <dbReference type="EMBL" id="MEN9060503.1"/>
    </source>
</evidence>
<dbReference type="EMBL" id="JBDNCH010000002">
    <property type="protein sequence ID" value="MEN9060503.1"/>
    <property type="molecule type" value="Genomic_DNA"/>
</dbReference>
<dbReference type="Proteomes" id="UP001428774">
    <property type="component" value="Unassembled WGS sequence"/>
</dbReference>
<feature type="compositionally biased region" description="Basic residues" evidence="1">
    <location>
        <begin position="98"/>
        <end position="108"/>
    </location>
</feature>